<protein>
    <submittedName>
        <fullName evidence="10">ABC transporter permease</fullName>
    </submittedName>
</protein>
<feature type="transmembrane region" description="Helical" evidence="8">
    <location>
        <begin position="100"/>
        <end position="123"/>
    </location>
</feature>
<dbReference type="GO" id="GO:0055085">
    <property type="term" value="P:transmembrane transport"/>
    <property type="evidence" value="ECO:0007669"/>
    <property type="project" value="InterPro"/>
</dbReference>
<dbReference type="Gene3D" id="1.10.3720.10">
    <property type="entry name" value="MetI-like"/>
    <property type="match status" value="2"/>
</dbReference>
<dbReference type="CDD" id="cd06261">
    <property type="entry name" value="TM_PBP2"/>
    <property type="match status" value="2"/>
</dbReference>
<dbReference type="GO" id="GO:0005886">
    <property type="term" value="C:plasma membrane"/>
    <property type="evidence" value="ECO:0007669"/>
    <property type="project" value="UniProtKB-SubCell"/>
</dbReference>
<dbReference type="Pfam" id="PF00528">
    <property type="entry name" value="BPD_transp_1"/>
    <property type="match status" value="2"/>
</dbReference>
<proteinExistence type="inferred from homology"/>
<sequence>MYTLKRFAVTGTPTGVPRFTFWHVVVAGLVALAAAPLVAIVASFRAIDSDVWHHLTTYLLPTQLLETAQLLLVVLLLAFGLGVGLAWLTTAYRFPGVALFRWALLLPLAMPAYVLGFVYLAWFDVTGSVTLLLRRWDIPLPQVRTLWGAAWVLALALYPYVYLAARVAFVTTSARALEVGQALGLTRRQAFWRVAVPLARPAIVAGCALVAFEVLADFGVVALFGVETLSVGIYKAWYALFSLPTAMQIAALLAFLAILALLFEQWARKRARFTTTGRSQPLAPTRLASLPAWSATLVCTVVLAVALLLPVAQLGVWAWTLGRDALTSRYWHFFANSLLLGGSGAFVTVLLAVLLAYAQRLDGRPLMHTAVRIATVGYALPGAVLAVGVVAVTSAVDHAWVALGRGFGAQWAPLLGGTVVAMLIAYAIRFLVVAFGPVQSALGRVTTRMDEAAHSLGETQYGVLRRIHLPLLRPALFAAAALVFIDILKELPITLMTRPFGWETLATRIFELTNDGRWEEAALPALAVTLAGTVPAWFLAKEVTHPTSAHTRETPC</sequence>
<feature type="transmembrane region" description="Helical" evidence="8">
    <location>
        <begin position="471"/>
        <end position="488"/>
    </location>
</feature>
<accession>A0A2Z6E0N8</accession>
<dbReference type="InterPro" id="IPR035906">
    <property type="entry name" value="MetI-like_sf"/>
</dbReference>
<feature type="domain" description="ABC transmembrane type-1" evidence="9">
    <location>
        <begin position="64"/>
        <end position="262"/>
    </location>
</feature>
<dbReference type="PANTHER" id="PTHR43357">
    <property type="entry name" value="INNER MEMBRANE ABC TRANSPORTER PERMEASE PROTEIN YDCV"/>
    <property type="match status" value="1"/>
</dbReference>
<comment type="similarity">
    <text evidence="8">Belongs to the binding-protein-dependent transport system permease family.</text>
</comment>
<feature type="transmembrane region" description="Helical" evidence="8">
    <location>
        <begin position="370"/>
        <end position="391"/>
    </location>
</feature>
<feature type="domain" description="ABC transmembrane type-1" evidence="9">
    <location>
        <begin position="334"/>
        <end position="539"/>
    </location>
</feature>
<feature type="transmembrane region" description="Helical" evidence="8">
    <location>
        <begin position="236"/>
        <end position="263"/>
    </location>
</feature>
<keyword evidence="3" id="KW-1003">Cell membrane</keyword>
<evidence type="ECO:0000256" key="1">
    <source>
        <dbReference type="ARBA" id="ARBA00004429"/>
    </source>
</evidence>
<keyword evidence="11" id="KW-1185">Reference proteome</keyword>
<gene>
    <name evidence="10" type="ORF">HPTL_1934</name>
</gene>
<evidence type="ECO:0000256" key="5">
    <source>
        <dbReference type="ARBA" id="ARBA00022692"/>
    </source>
</evidence>
<keyword evidence="7 8" id="KW-0472">Membrane</keyword>
<keyword evidence="2 8" id="KW-0813">Transport</keyword>
<organism evidence="10 11">
    <name type="scientific">Hydrogenophilus thermoluteolus</name>
    <name type="common">Pseudomonas hydrogenothermophila</name>
    <dbReference type="NCBI Taxonomy" id="297"/>
    <lineage>
        <taxon>Bacteria</taxon>
        <taxon>Pseudomonadati</taxon>
        <taxon>Pseudomonadota</taxon>
        <taxon>Hydrogenophilia</taxon>
        <taxon>Hydrogenophilales</taxon>
        <taxon>Hydrogenophilaceae</taxon>
        <taxon>Hydrogenophilus</taxon>
    </lineage>
</organism>
<evidence type="ECO:0000313" key="10">
    <source>
        <dbReference type="EMBL" id="BBD78188.1"/>
    </source>
</evidence>
<feature type="transmembrane region" description="Helical" evidence="8">
    <location>
        <begin position="143"/>
        <end position="165"/>
    </location>
</feature>
<evidence type="ECO:0000256" key="4">
    <source>
        <dbReference type="ARBA" id="ARBA00022519"/>
    </source>
</evidence>
<feature type="transmembrane region" description="Helical" evidence="8">
    <location>
        <begin position="67"/>
        <end position="88"/>
    </location>
</feature>
<dbReference type="InterPro" id="IPR000515">
    <property type="entry name" value="MetI-like"/>
</dbReference>
<evidence type="ECO:0000259" key="9">
    <source>
        <dbReference type="PROSITE" id="PS50928"/>
    </source>
</evidence>
<keyword evidence="6 8" id="KW-1133">Transmembrane helix</keyword>
<evidence type="ECO:0000256" key="3">
    <source>
        <dbReference type="ARBA" id="ARBA00022475"/>
    </source>
</evidence>
<dbReference type="KEGG" id="htl:HPTL_1934"/>
<evidence type="ECO:0000256" key="8">
    <source>
        <dbReference type="RuleBase" id="RU363032"/>
    </source>
</evidence>
<feature type="transmembrane region" description="Helical" evidence="8">
    <location>
        <begin position="411"/>
        <end position="435"/>
    </location>
</feature>
<evidence type="ECO:0000313" key="11">
    <source>
        <dbReference type="Proteomes" id="UP000262004"/>
    </source>
</evidence>
<dbReference type="Proteomes" id="UP000262004">
    <property type="component" value="Chromosome"/>
</dbReference>
<reference evidence="10 11" key="1">
    <citation type="submission" date="2018-04" db="EMBL/GenBank/DDBJ databases">
        <title>Complete genome sequence of Hydrogenophilus thermoluteolus TH-1.</title>
        <authorList>
            <person name="Arai H."/>
        </authorList>
    </citation>
    <scope>NUCLEOTIDE SEQUENCE [LARGE SCALE GENOMIC DNA]</scope>
    <source>
        <strain evidence="10 11">TH-1</strain>
    </source>
</reference>
<feature type="transmembrane region" description="Helical" evidence="8">
    <location>
        <begin position="295"/>
        <end position="319"/>
    </location>
</feature>
<dbReference type="PANTHER" id="PTHR43357:SF3">
    <property type="entry name" value="FE(3+)-TRANSPORT SYSTEM PERMEASE PROTEIN FBPB 2"/>
    <property type="match status" value="1"/>
</dbReference>
<evidence type="ECO:0000256" key="7">
    <source>
        <dbReference type="ARBA" id="ARBA00023136"/>
    </source>
</evidence>
<keyword evidence="4" id="KW-0997">Cell inner membrane</keyword>
<dbReference type="EMBL" id="AP018558">
    <property type="protein sequence ID" value="BBD78188.1"/>
    <property type="molecule type" value="Genomic_DNA"/>
</dbReference>
<evidence type="ECO:0000256" key="6">
    <source>
        <dbReference type="ARBA" id="ARBA00022989"/>
    </source>
</evidence>
<dbReference type="PROSITE" id="PS50928">
    <property type="entry name" value="ABC_TM1"/>
    <property type="match status" value="2"/>
</dbReference>
<dbReference type="SUPFAM" id="SSF161098">
    <property type="entry name" value="MetI-like"/>
    <property type="match status" value="2"/>
</dbReference>
<comment type="subcellular location">
    <subcellularLocation>
        <location evidence="1">Cell inner membrane</location>
        <topology evidence="1">Multi-pass membrane protein</topology>
    </subcellularLocation>
    <subcellularLocation>
        <location evidence="8">Cell membrane</location>
        <topology evidence="8">Multi-pass membrane protein</topology>
    </subcellularLocation>
</comment>
<dbReference type="AlphaFoldDB" id="A0A2Z6E0N8"/>
<feature type="transmembrane region" description="Helical" evidence="8">
    <location>
        <begin position="202"/>
        <end position="224"/>
    </location>
</feature>
<evidence type="ECO:0000256" key="2">
    <source>
        <dbReference type="ARBA" id="ARBA00022448"/>
    </source>
</evidence>
<feature type="transmembrane region" description="Helical" evidence="8">
    <location>
        <begin position="331"/>
        <end position="358"/>
    </location>
</feature>
<name>A0A2Z6E0N8_HYDTE</name>
<keyword evidence="5 8" id="KW-0812">Transmembrane</keyword>
<feature type="transmembrane region" description="Helical" evidence="8">
    <location>
        <begin position="21"/>
        <end position="47"/>
    </location>
</feature>